<feature type="transmembrane region" description="Helical" evidence="1">
    <location>
        <begin position="248"/>
        <end position="269"/>
    </location>
</feature>
<dbReference type="OrthoDB" id="3065412at2759"/>
<protein>
    <submittedName>
        <fullName evidence="2">Uncharacterized protein</fullName>
    </submittedName>
</protein>
<gene>
    <name evidence="2" type="ORF">K504DRAFT_505461</name>
</gene>
<evidence type="ECO:0000313" key="3">
    <source>
        <dbReference type="Proteomes" id="UP000799428"/>
    </source>
</evidence>
<sequence>MPAHGRVARFPSALYPLTNGTLTATTIDPAQSTAQSSSLQTTSTQTPTFIPTAIYQPITVLPAASITEATSAAIITQYPGPKAKILQGYCSEPAYTILDGPETALWVAVVGCISSRSECCATSTTVSVAATTGGMARRDPDKAVQFPISQMPSQGTLTGCPKDYHMVGSNGCCPSSYWLWSTEIGGQTPCYSSTNAKMTPPPMSDTFAHEPAVGDSPKPTSAVVNIAYAMQYRTVGLPSKGLSNKVKLGLGIGMSVAALLILLLIAFMVRKFFVQPRAKNKGKYTGIQDAGADTSYVPHGVAPESTTLGGAKQGQKSTIARITLNRLVWAKFRPTLIDLCNLRNQISSPPSSPQQL</sequence>
<name>A0A6G1JZF0_9PLEO</name>
<evidence type="ECO:0000313" key="2">
    <source>
        <dbReference type="EMBL" id="KAF2705723.1"/>
    </source>
</evidence>
<evidence type="ECO:0000256" key="1">
    <source>
        <dbReference type="SAM" id="Phobius"/>
    </source>
</evidence>
<dbReference type="Proteomes" id="UP000799428">
    <property type="component" value="Unassembled WGS sequence"/>
</dbReference>
<keyword evidence="1" id="KW-0812">Transmembrane</keyword>
<keyword evidence="3" id="KW-1185">Reference proteome</keyword>
<accession>A0A6G1JZF0</accession>
<dbReference type="EMBL" id="MU005777">
    <property type="protein sequence ID" value="KAF2705723.1"/>
    <property type="molecule type" value="Genomic_DNA"/>
</dbReference>
<dbReference type="AlphaFoldDB" id="A0A6G1JZF0"/>
<proteinExistence type="predicted"/>
<reference evidence="2" key="1">
    <citation type="journal article" date="2020" name="Stud. Mycol.">
        <title>101 Dothideomycetes genomes: a test case for predicting lifestyles and emergence of pathogens.</title>
        <authorList>
            <person name="Haridas S."/>
            <person name="Albert R."/>
            <person name="Binder M."/>
            <person name="Bloem J."/>
            <person name="Labutti K."/>
            <person name="Salamov A."/>
            <person name="Andreopoulos B."/>
            <person name="Baker S."/>
            <person name="Barry K."/>
            <person name="Bills G."/>
            <person name="Bluhm B."/>
            <person name="Cannon C."/>
            <person name="Castanera R."/>
            <person name="Culley D."/>
            <person name="Daum C."/>
            <person name="Ezra D."/>
            <person name="Gonzalez J."/>
            <person name="Henrissat B."/>
            <person name="Kuo A."/>
            <person name="Liang C."/>
            <person name="Lipzen A."/>
            <person name="Lutzoni F."/>
            <person name="Magnuson J."/>
            <person name="Mondo S."/>
            <person name="Nolan M."/>
            <person name="Ohm R."/>
            <person name="Pangilinan J."/>
            <person name="Park H.-J."/>
            <person name="Ramirez L."/>
            <person name="Alfaro M."/>
            <person name="Sun H."/>
            <person name="Tritt A."/>
            <person name="Yoshinaga Y."/>
            <person name="Zwiers L.-H."/>
            <person name="Turgeon B."/>
            <person name="Goodwin S."/>
            <person name="Spatafora J."/>
            <person name="Crous P."/>
            <person name="Grigoriev I."/>
        </authorList>
    </citation>
    <scope>NUCLEOTIDE SEQUENCE</scope>
    <source>
        <strain evidence="2">CBS 279.74</strain>
    </source>
</reference>
<keyword evidence="1" id="KW-0472">Membrane</keyword>
<keyword evidence="1" id="KW-1133">Transmembrane helix</keyword>
<organism evidence="2 3">
    <name type="scientific">Pleomassaria siparia CBS 279.74</name>
    <dbReference type="NCBI Taxonomy" id="1314801"/>
    <lineage>
        <taxon>Eukaryota</taxon>
        <taxon>Fungi</taxon>
        <taxon>Dikarya</taxon>
        <taxon>Ascomycota</taxon>
        <taxon>Pezizomycotina</taxon>
        <taxon>Dothideomycetes</taxon>
        <taxon>Pleosporomycetidae</taxon>
        <taxon>Pleosporales</taxon>
        <taxon>Pleomassariaceae</taxon>
        <taxon>Pleomassaria</taxon>
    </lineage>
</organism>